<feature type="domain" description="CusB-like beta-barrel" evidence="4">
    <location>
        <begin position="211"/>
        <end position="282"/>
    </location>
</feature>
<dbReference type="Pfam" id="PF25917">
    <property type="entry name" value="BSH_RND"/>
    <property type="match status" value="1"/>
</dbReference>
<dbReference type="InterPro" id="IPR058792">
    <property type="entry name" value="Beta-barrel_RND_2"/>
</dbReference>
<dbReference type="GO" id="GO:0015562">
    <property type="term" value="F:efflux transmembrane transporter activity"/>
    <property type="evidence" value="ECO:0007669"/>
    <property type="project" value="TreeGrafter"/>
</dbReference>
<keyword evidence="6" id="KW-1185">Reference proteome</keyword>
<dbReference type="EMBL" id="FXTB01000001">
    <property type="protein sequence ID" value="SMO39112.1"/>
    <property type="molecule type" value="Genomic_DNA"/>
</dbReference>
<dbReference type="NCBIfam" id="TIGR01730">
    <property type="entry name" value="RND_mfp"/>
    <property type="match status" value="1"/>
</dbReference>
<dbReference type="Gene3D" id="2.40.420.20">
    <property type="match status" value="1"/>
</dbReference>
<dbReference type="InterPro" id="IPR058625">
    <property type="entry name" value="MdtA-like_BSH"/>
</dbReference>
<dbReference type="GO" id="GO:1990281">
    <property type="term" value="C:efflux pump complex"/>
    <property type="evidence" value="ECO:0007669"/>
    <property type="project" value="TreeGrafter"/>
</dbReference>
<evidence type="ECO:0000313" key="5">
    <source>
        <dbReference type="EMBL" id="SMO39112.1"/>
    </source>
</evidence>
<sequence length="365" mass="39155">MKKNSSFPHSLYTLLLAAIFLSGCGSKDKQEDEQLKPVKYARVEMTGGIQERTFIGVSQSGSEAKLSFRTSGLILAMGVRAGDEVKKGQLIASIDAKDTQIAYEQARAGLDNARIQLQTAASGLERAKQLYATSNASLSDYEQAKGAFSSARSNFQTAQKTLDLQGAQLRYTRIIAPANGIVTAVNAEVNEFVQAGTPVVVISSRIDDIEINVGVPEVYIAQIVQGESVSVTFRSIQNKSFEGIISEVGYSIGESLTYPVVVKLSNPSDDIRPGMPANVTFSFGDKTNKTLLTVPFKAVSEDFQGNFVFVLKAEGDHYVAKKTIVETGALFSGGFHALSGLNEGDVVAVAGVNSLYDGRKVMLLK</sequence>
<dbReference type="InterPro" id="IPR006143">
    <property type="entry name" value="RND_pump_MFP"/>
</dbReference>
<evidence type="ECO:0000256" key="1">
    <source>
        <dbReference type="ARBA" id="ARBA00009477"/>
    </source>
</evidence>
<feature type="domain" description="Multidrug resistance protein MdtA-like barrel-sandwich hybrid" evidence="3">
    <location>
        <begin position="66"/>
        <end position="200"/>
    </location>
</feature>
<dbReference type="PROSITE" id="PS51257">
    <property type="entry name" value="PROKAR_LIPOPROTEIN"/>
    <property type="match status" value="1"/>
</dbReference>
<protein>
    <submittedName>
        <fullName evidence="5">RND family efflux transporter, MFP subunit</fullName>
    </submittedName>
</protein>
<dbReference type="RefSeq" id="WP_142531843.1">
    <property type="nucleotide sequence ID" value="NZ_FXTB01000001.1"/>
</dbReference>
<organism evidence="5 6">
    <name type="scientific">Saccharicrinis carchari</name>
    <dbReference type="NCBI Taxonomy" id="1168039"/>
    <lineage>
        <taxon>Bacteria</taxon>
        <taxon>Pseudomonadati</taxon>
        <taxon>Bacteroidota</taxon>
        <taxon>Bacteroidia</taxon>
        <taxon>Marinilabiliales</taxon>
        <taxon>Marinilabiliaceae</taxon>
        <taxon>Saccharicrinis</taxon>
    </lineage>
</organism>
<dbReference type="Proteomes" id="UP000319040">
    <property type="component" value="Unassembled WGS sequence"/>
</dbReference>
<gene>
    <name evidence="5" type="ORF">SAMN06265379_101469</name>
</gene>
<accession>A0A521AW89</accession>
<evidence type="ECO:0000256" key="2">
    <source>
        <dbReference type="SAM" id="Coils"/>
    </source>
</evidence>
<evidence type="ECO:0000259" key="3">
    <source>
        <dbReference type="Pfam" id="PF25917"/>
    </source>
</evidence>
<evidence type="ECO:0000259" key="4">
    <source>
        <dbReference type="Pfam" id="PF25954"/>
    </source>
</evidence>
<dbReference type="Pfam" id="PF25954">
    <property type="entry name" value="Beta-barrel_RND_2"/>
    <property type="match status" value="1"/>
</dbReference>
<evidence type="ECO:0000313" key="6">
    <source>
        <dbReference type="Proteomes" id="UP000319040"/>
    </source>
</evidence>
<reference evidence="5 6" key="1">
    <citation type="submission" date="2017-05" db="EMBL/GenBank/DDBJ databases">
        <authorList>
            <person name="Varghese N."/>
            <person name="Submissions S."/>
        </authorList>
    </citation>
    <scope>NUCLEOTIDE SEQUENCE [LARGE SCALE GENOMIC DNA]</scope>
    <source>
        <strain evidence="5 6">DSM 27040</strain>
    </source>
</reference>
<feature type="coiled-coil region" evidence="2">
    <location>
        <begin position="110"/>
        <end position="144"/>
    </location>
</feature>
<dbReference type="SUPFAM" id="SSF111369">
    <property type="entry name" value="HlyD-like secretion proteins"/>
    <property type="match status" value="1"/>
</dbReference>
<name>A0A521AW89_SACCC</name>
<dbReference type="Gene3D" id="1.10.287.470">
    <property type="entry name" value="Helix hairpin bin"/>
    <property type="match status" value="1"/>
</dbReference>
<dbReference type="PANTHER" id="PTHR30469:SF20">
    <property type="entry name" value="EFFLUX RND TRANSPORTER PERIPLASMIC ADAPTOR SUBUNIT"/>
    <property type="match status" value="1"/>
</dbReference>
<comment type="similarity">
    <text evidence="1">Belongs to the membrane fusion protein (MFP) (TC 8.A.1) family.</text>
</comment>
<keyword evidence="2" id="KW-0175">Coiled coil</keyword>
<proteinExistence type="inferred from homology"/>
<dbReference type="Gene3D" id="2.40.50.100">
    <property type="match status" value="1"/>
</dbReference>
<dbReference type="OrthoDB" id="9784685at2"/>
<dbReference type="AlphaFoldDB" id="A0A521AW89"/>
<dbReference type="PANTHER" id="PTHR30469">
    <property type="entry name" value="MULTIDRUG RESISTANCE PROTEIN MDTA"/>
    <property type="match status" value="1"/>
</dbReference>
<dbReference type="Gene3D" id="2.40.30.170">
    <property type="match status" value="1"/>
</dbReference>